<dbReference type="GO" id="GO:0008887">
    <property type="term" value="F:glycerate kinase activity"/>
    <property type="evidence" value="ECO:0007669"/>
    <property type="project" value="InterPro"/>
</dbReference>
<evidence type="ECO:0000313" key="8">
    <source>
        <dbReference type="Proteomes" id="UP000245629"/>
    </source>
</evidence>
<keyword evidence="8" id="KW-1185">Reference proteome</keyword>
<dbReference type="OrthoDB" id="9766552at2"/>
<dbReference type="Pfam" id="PF13660">
    <property type="entry name" value="DUF4147"/>
    <property type="match status" value="1"/>
</dbReference>
<dbReference type="EMBL" id="CP029353">
    <property type="protein sequence ID" value="AWK87972.1"/>
    <property type="molecule type" value="Genomic_DNA"/>
</dbReference>
<dbReference type="InterPro" id="IPR037035">
    <property type="entry name" value="GK-like_C_sf"/>
</dbReference>
<dbReference type="Pfam" id="PF05161">
    <property type="entry name" value="MOFRL"/>
    <property type="match status" value="1"/>
</dbReference>
<dbReference type="FunFam" id="3.40.50.10180:FF:000001">
    <property type="entry name" value="Glycerate kinase"/>
    <property type="match status" value="1"/>
</dbReference>
<evidence type="ECO:0000256" key="4">
    <source>
        <dbReference type="ARBA" id="ARBA00022840"/>
    </source>
</evidence>
<feature type="domain" description="MOFRL-associated" evidence="6">
    <location>
        <begin position="9"/>
        <end position="229"/>
    </location>
</feature>
<dbReference type="PANTHER" id="PTHR12227">
    <property type="entry name" value="GLYCERATE KINASE"/>
    <property type="match status" value="1"/>
</dbReference>
<gene>
    <name evidence="7" type="ORF">DEW08_11260</name>
</gene>
<feature type="domain" description="MOFRL" evidence="5">
    <location>
        <begin position="308"/>
        <end position="413"/>
    </location>
</feature>
<evidence type="ECO:0000256" key="1">
    <source>
        <dbReference type="ARBA" id="ARBA00022679"/>
    </source>
</evidence>
<evidence type="ECO:0000256" key="2">
    <source>
        <dbReference type="ARBA" id="ARBA00022741"/>
    </source>
</evidence>
<reference evidence="8" key="1">
    <citation type="submission" date="2018-05" db="EMBL/GenBank/DDBJ databases">
        <title>Azospirillum thermophila sp. nov., a novel isolated from hot spring.</title>
        <authorList>
            <person name="Zhao Z."/>
        </authorList>
    </citation>
    <scope>NUCLEOTIDE SEQUENCE [LARGE SCALE GENOMIC DNA]</scope>
    <source>
        <strain evidence="8">CFH 70021</strain>
    </source>
</reference>
<dbReference type="PANTHER" id="PTHR12227:SF0">
    <property type="entry name" value="GLYCERATE KINASE"/>
    <property type="match status" value="1"/>
</dbReference>
<keyword evidence="2" id="KW-0547">Nucleotide-binding</keyword>
<dbReference type="InterPro" id="IPR038614">
    <property type="entry name" value="GK_N_sf"/>
</dbReference>
<dbReference type="KEGG" id="azz:DEW08_11260"/>
<dbReference type="InterPro" id="IPR025286">
    <property type="entry name" value="MOFRL_assoc_dom"/>
</dbReference>
<keyword evidence="1" id="KW-0808">Transferase</keyword>
<dbReference type="Proteomes" id="UP000245629">
    <property type="component" value="Chromosome 2"/>
</dbReference>
<evidence type="ECO:0000259" key="6">
    <source>
        <dbReference type="Pfam" id="PF13660"/>
    </source>
</evidence>
<evidence type="ECO:0000313" key="7">
    <source>
        <dbReference type="EMBL" id="AWK87972.1"/>
    </source>
</evidence>
<dbReference type="SUPFAM" id="SSF82544">
    <property type="entry name" value="GckA/TtuD-like"/>
    <property type="match status" value="1"/>
</dbReference>
<dbReference type="InterPro" id="IPR039760">
    <property type="entry name" value="MOFRL_protein"/>
</dbReference>
<proteinExistence type="predicted"/>
<keyword evidence="4" id="KW-0067">ATP-binding</keyword>
<dbReference type="AlphaFoldDB" id="A0A2S2CTY4"/>
<evidence type="ECO:0000259" key="5">
    <source>
        <dbReference type="Pfam" id="PF05161"/>
    </source>
</evidence>
<dbReference type="Gene3D" id="3.40.50.10180">
    <property type="entry name" value="Glycerate kinase, MOFRL-like N-terminal domain"/>
    <property type="match status" value="1"/>
</dbReference>
<dbReference type="GO" id="GO:0005524">
    <property type="term" value="F:ATP binding"/>
    <property type="evidence" value="ECO:0007669"/>
    <property type="project" value="UniProtKB-KW"/>
</dbReference>
<keyword evidence="3 7" id="KW-0418">Kinase</keyword>
<dbReference type="GO" id="GO:0005737">
    <property type="term" value="C:cytoplasm"/>
    <property type="evidence" value="ECO:0007669"/>
    <property type="project" value="TreeGrafter"/>
</dbReference>
<dbReference type="RefSeq" id="WP_109329753.1">
    <property type="nucleotide sequence ID" value="NZ_CP029353.1"/>
</dbReference>
<protein>
    <submittedName>
        <fullName evidence="7">Glycerate kinase</fullName>
    </submittedName>
</protein>
<dbReference type="InterPro" id="IPR007835">
    <property type="entry name" value="MOFRL"/>
</dbReference>
<organism evidence="7 8">
    <name type="scientific">Azospirillum thermophilum</name>
    <dbReference type="NCBI Taxonomy" id="2202148"/>
    <lineage>
        <taxon>Bacteria</taxon>
        <taxon>Pseudomonadati</taxon>
        <taxon>Pseudomonadota</taxon>
        <taxon>Alphaproteobacteria</taxon>
        <taxon>Rhodospirillales</taxon>
        <taxon>Azospirillaceae</taxon>
        <taxon>Azospirillum</taxon>
    </lineage>
</organism>
<name>A0A2S2CTY4_9PROT</name>
<evidence type="ECO:0000256" key="3">
    <source>
        <dbReference type="ARBA" id="ARBA00022777"/>
    </source>
</evidence>
<sequence>MRPCPRELLRRLFDAAVAAAQPALTIPAHLPEPPKGRLVVIGAGKASAAMARAVEDHWPGPLSGLVITRYGYAVPCRRIEIVEAAHPVPDAAGHAATLRLLDRVRGLTSEDTVLCLISGGGSALLALPLDGLTLEDKQAVNRALLASGATISEMNCVRRHLSAVKGGRLAAACHPARVVTLLLSDVPGDNPTDIASGPTVADPTSCADALAILRRYAIAVPPAVREALESGRGESVKPGDPRLAGGEVRMVATPQMALEAAASVARAAGLPVHILGDSIEGEAREVGKVLAGLALQVVRRGQPFAAPCVLLSGGETTVTVRGTGRGGRNVEFLLSLALALNGEPRVHAIAGDTDGVDGLEEIAGALLAPDSLDRARALGIRPPDALADNDGHGFFQALGDSIVTGPTLTNVNDFRAILIT</sequence>
<dbReference type="FunFam" id="3.40.1480.10:FF:000002">
    <property type="entry name" value="Glycerate kinase"/>
    <property type="match status" value="1"/>
</dbReference>
<dbReference type="Gene3D" id="3.40.1480.10">
    <property type="entry name" value="MOFRL domain"/>
    <property type="match status" value="1"/>
</dbReference>
<accession>A0A2S2CTY4</accession>